<organism evidence="6 7">
    <name type="scientific">Kaistia soli DSM 19436</name>
    <dbReference type="NCBI Taxonomy" id="1122133"/>
    <lineage>
        <taxon>Bacteria</taxon>
        <taxon>Pseudomonadati</taxon>
        <taxon>Pseudomonadota</taxon>
        <taxon>Alphaproteobacteria</taxon>
        <taxon>Hyphomicrobiales</taxon>
        <taxon>Kaistiaceae</taxon>
        <taxon>Kaistia</taxon>
    </lineage>
</organism>
<evidence type="ECO:0000256" key="3">
    <source>
        <dbReference type="ARBA" id="ARBA00022827"/>
    </source>
</evidence>
<dbReference type="Gene3D" id="3.50.50.60">
    <property type="entry name" value="FAD/NAD(P)-binding domain"/>
    <property type="match status" value="1"/>
</dbReference>
<dbReference type="SUPFAM" id="SSF51905">
    <property type="entry name" value="FAD/NAD(P)-binding domain"/>
    <property type="match status" value="1"/>
</dbReference>
<evidence type="ECO:0000313" key="7">
    <source>
        <dbReference type="Proteomes" id="UP000184485"/>
    </source>
</evidence>
<dbReference type="OrthoDB" id="9806257at2"/>
<dbReference type="AlphaFoldDB" id="A0A1M5A3C0"/>
<keyword evidence="4" id="KW-0560">Oxidoreductase</keyword>
<evidence type="ECO:0000256" key="1">
    <source>
        <dbReference type="ARBA" id="ARBA00001974"/>
    </source>
</evidence>
<dbReference type="EMBL" id="FQUP01000001">
    <property type="protein sequence ID" value="SHF24714.1"/>
    <property type="molecule type" value="Genomic_DNA"/>
</dbReference>
<dbReference type="InterPro" id="IPR006076">
    <property type="entry name" value="FAD-dep_OxRdtase"/>
</dbReference>
<sequence>MAVYDVIVVGLGGMGSSACWQLARRGQRVLGIERFDIGHQMGSSHGLNRIIRLAYFEHPAYVPLLRRAYALWRETQELAGEQLLFITGSLDAGPAGSRVVEGSLASCAEHGLDHALLDAASVNARFPGYRLPAGHEAVYQGDGGFVASERAILAHLSLAISAGAEIHAREKVIAVEPGNGRVTVVTDRGRYEAGRVVVSAGGWISDLVPELAGKAVPERQVLGWFQPKQPALYTPARFPVSNLLTEEGHFYQFPSWGIPGFKIGLYHHLHEHGHADALSREPTEADEALLRAAVARYFPEADGPTLRLAACLFTNTEDEHFVIDRASGAPEVIVASPCSGHGFKFASVVGEILADLATDRTPPFDLSLFSLARLAA</sequence>
<accession>A0A1M5A3C0</accession>
<evidence type="ECO:0000256" key="2">
    <source>
        <dbReference type="ARBA" id="ARBA00022630"/>
    </source>
</evidence>
<dbReference type="InterPro" id="IPR045170">
    <property type="entry name" value="MTOX"/>
</dbReference>
<name>A0A1M5A3C0_9HYPH</name>
<keyword evidence="2" id="KW-0285">Flavoprotein</keyword>
<comment type="cofactor">
    <cofactor evidence="1">
        <name>FAD</name>
        <dbReference type="ChEBI" id="CHEBI:57692"/>
    </cofactor>
</comment>
<dbReference type="GO" id="GO:0050660">
    <property type="term" value="F:flavin adenine dinucleotide binding"/>
    <property type="evidence" value="ECO:0007669"/>
    <property type="project" value="InterPro"/>
</dbReference>
<protein>
    <submittedName>
        <fullName evidence="6">Sarcosine oxidase</fullName>
    </submittedName>
</protein>
<proteinExistence type="predicted"/>
<dbReference type="SUPFAM" id="SSF54373">
    <property type="entry name" value="FAD-linked reductases, C-terminal domain"/>
    <property type="match status" value="1"/>
</dbReference>
<reference evidence="6 7" key="1">
    <citation type="submission" date="2016-11" db="EMBL/GenBank/DDBJ databases">
        <authorList>
            <person name="Jaros S."/>
            <person name="Januszkiewicz K."/>
            <person name="Wedrychowicz H."/>
        </authorList>
    </citation>
    <scope>NUCLEOTIDE SEQUENCE [LARGE SCALE GENOMIC DNA]</scope>
    <source>
        <strain evidence="6 7">DSM 19436</strain>
    </source>
</reference>
<evidence type="ECO:0000256" key="4">
    <source>
        <dbReference type="ARBA" id="ARBA00023002"/>
    </source>
</evidence>
<keyword evidence="3" id="KW-0274">FAD</keyword>
<dbReference type="PANTHER" id="PTHR10961">
    <property type="entry name" value="PEROXISOMAL SARCOSINE OXIDASE"/>
    <property type="match status" value="1"/>
</dbReference>
<dbReference type="Pfam" id="PF01266">
    <property type="entry name" value="DAO"/>
    <property type="match status" value="1"/>
</dbReference>
<dbReference type="InterPro" id="IPR036188">
    <property type="entry name" value="FAD/NAD-bd_sf"/>
</dbReference>
<dbReference type="STRING" id="1122133.SAMN02745157_2000"/>
<dbReference type="PANTHER" id="PTHR10961:SF7">
    <property type="entry name" value="FAD DEPENDENT OXIDOREDUCTASE DOMAIN-CONTAINING PROTEIN"/>
    <property type="match status" value="1"/>
</dbReference>
<evidence type="ECO:0000259" key="5">
    <source>
        <dbReference type="Pfam" id="PF01266"/>
    </source>
</evidence>
<feature type="domain" description="FAD dependent oxidoreductase" evidence="5">
    <location>
        <begin position="5"/>
        <end position="356"/>
    </location>
</feature>
<gene>
    <name evidence="6" type="ORF">SAMN02745157_2000</name>
</gene>
<dbReference type="GO" id="GO:0008115">
    <property type="term" value="F:sarcosine oxidase activity"/>
    <property type="evidence" value="ECO:0007669"/>
    <property type="project" value="TreeGrafter"/>
</dbReference>
<keyword evidence="7" id="KW-1185">Reference proteome</keyword>
<dbReference type="RefSeq" id="WP_073052480.1">
    <property type="nucleotide sequence ID" value="NZ_FQUP01000001.1"/>
</dbReference>
<dbReference type="Gene3D" id="3.30.9.10">
    <property type="entry name" value="D-Amino Acid Oxidase, subunit A, domain 2"/>
    <property type="match status" value="1"/>
</dbReference>
<dbReference type="NCBIfam" id="NF008425">
    <property type="entry name" value="PRK11259.1"/>
    <property type="match status" value="1"/>
</dbReference>
<dbReference type="Proteomes" id="UP000184485">
    <property type="component" value="Unassembled WGS sequence"/>
</dbReference>
<evidence type="ECO:0000313" key="6">
    <source>
        <dbReference type="EMBL" id="SHF24714.1"/>
    </source>
</evidence>